<comment type="caution">
    <text evidence="1">The sequence shown here is derived from an EMBL/GenBank/DDBJ whole genome shotgun (WGS) entry which is preliminary data.</text>
</comment>
<name>A0ABV4DM14_9LACO</name>
<dbReference type="EMBL" id="JBCLUF010000003">
    <property type="protein sequence ID" value="MEY8661518.1"/>
    <property type="molecule type" value="Genomic_DNA"/>
</dbReference>
<dbReference type="GO" id="GO:0003677">
    <property type="term" value="F:DNA binding"/>
    <property type="evidence" value="ECO:0007669"/>
    <property type="project" value="UniProtKB-KW"/>
</dbReference>
<dbReference type="Proteomes" id="UP001565236">
    <property type="component" value="Unassembled WGS sequence"/>
</dbReference>
<proteinExistence type="predicted"/>
<keyword evidence="1" id="KW-0238">DNA-binding</keyword>
<protein>
    <submittedName>
        <fullName evidence="1">AbrB/MazE/SpoVT family DNA-binding domain-containing protein</fullName>
    </submittedName>
</protein>
<accession>A0ABV4DM14</accession>
<gene>
    <name evidence="1" type="ORF">AALT52_01215</name>
</gene>
<dbReference type="InterPro" id="IPR037914">
    <property type="entry name" value="SpoVT-AbrB_sf"/>
</dbReference>
<evidence type="ECO:0000313" key="2">
    <source>
        <dbReference type="Proteomes" id="UP001565236"/>
    </source>
</evidence>
<evidence type="ECO:0000313" key="1">
    <source>
        <dbReference type="EMBL" id="MEY8661518.1"/>
    </source>
</evidence>
<dbReference type="RefSeq" id="WP_369940268.1">
    <property type="nucleotide sequence ID" value="NZ_JBCLUF010000003.1"/>
</dbReference>
<dbReference type="SUPFAM" id="SSF89447">
    <property type="entry name" value="AbrB/MazE/MraZ-like"/>
    <property type="match status" value="1"/>
</dbReference>
<reference evidence="1 2" key="1">
    <citation type="submission" date="2024-03" db="EMBL/GenBank/DDBJ databases">
        <title>Mouse gut bacterial collection (mGBC) of GemPharmatech.</title>
        <authorList>
            <person name="He Y."/>
            <person name="Dong L."/>
            <person name="Wu D."/>
            <person name="Gao X."/>
            <person name="Lin Z."/>
        </authorList>
    </citation>
    <scope>NUCLEOTIDE SEQUENCE [LARGE SCALE GENOMIC DNA]</scope>
    <source>
        <strain evidence="1 2">15-30</strain>
    </source>
</reference>
<dbReference type="Gene3D" id="2.10.260.10">
    <property type="match status" value="1"/>
</dbReference>
<organism evidence="1 2">
    <name type="scientific">Ligilactobacillus faecis</name>
    <dbReference type="NCBI Taxonomy" id="762833"/>
    <lineage>
        <taxon>Bacteria</taxon>
        <taxon>Bacillati</taxon>
        <taxon>Bacillota</taxon>
        <taxon>Bacilli</taxon>
        <taxon>Lactobacillales</taxon>
        <taxon>Lactobacillaceae</taxon>
        <taxon>Ligilactobacillus</taxon>
    </lineage>
</organism>
<keyword evidence="2" id="KW-1185">Reference proteome</keyword>
<sequence>MENLDLNTCNANFKKLDMWGNSLGIRIPQETSKSLNLKKGMIVAIEKKFGEIRIRSTNEGYTLKDFMPFFALNVNTECLKLRGKREIIIPSAQGTIKGYLSVVFVAEGYFEGLKTGSLFSKNNLIVKDSLNDSPYTLVGNNFSIVDKTGNKSLNYEVSIEIPQGSECCMYYNENDAILSSSVIIICDYQKTLVNNRSLASYVVENKNVNRATEQRKMLICKKAVENLKLQNRELMVENYKGFITGKISEDGLLEIENADGRTYMCSIEHVIDLLSIDTPEILIKFNEIVKKC</sequence>